<accession>A0A931DSC2</accession>
<dbReference type="InterPro" id="IPR006059">
    <property type="entry name" value="SBP"/>
</dbReference>
<evidence type="ECO:0000313" key="6">
    <source>
        <dbReference type="Proteomes" id="UP000614047"/>
    </source>
</evidence>
<dbReference type="PANTHER" id="PTHR30061:SF50">
    <property type="entry name" value="MALTOSE_MALTODEXTRIN-BINDING PERIPLASMIC PROTEIN"/>
    <property type="match status" value="1"/>
</dbReference>
<keyword evidence="3 4" id="KW-0732">Signal</keyword>
<dbReference type="GO" id="GO:1901982">
    <property type="term" value="F:maltose binding"/>
    <property type="evidence" value="ECO:0007669"/>
    <property type="project" value="TreeGrafter"/>
</dbReference>
<comment type="similarity">
    <text evidence="1">Belongs to the bacterial solute-binding protein 1 family.</text>
</comment>
<evidence type="ECO:0000256" key="1">
    <source>
        <dbReference type="ARBA" id="ARBA00008520"/>
    </source>
</evidence>
<dbReference type="Proteomes" id="UP000614047">
    <property type="component" value="Unassembled WGS sequence"/>
</dbReference>
<dbReference type="GO" id="GO:0015768">
    <property type="term" value="P:maltose transport"/>
    <property type="evidence" value="ECO:0007669"/>
    <property type="project" value="TreeGrafter"/>
</dbReference>
<dbReference type="SUPFAM" id="SSF53850">
    <property type="entry name" value="Periplasmic binding protein-like II"/>
    <property type="match status" value="1"/>
</dbReference>
<keyword evidence="5" id="KW-0762">Sugar transport</keyword>
<dbReference type="RefSeq" id="WP_197015875.1">
    <property type="nucleotide sequence ID" value="NZ_BAABES010000003.1"/>
</dbReference>
<proteinExistence type="inferred from homology"/>
<dbReference type="GO" id="GO:0055052">
    <property type="term" value="C:ATP-binding cassette (ABC) transporter complex, substrate-binding subunit-containing"/>
    <property type="evidence" value="ECO:0007669"/>
    <property type="project" value="TreeGrafter"/>
</dbReference>
<dbReference type="GO" id="GO:0042956">
    <property type="term" value="P:maltodextrin transmembrane transport"/>
    <property type="evidence" value="ECO:0007669"/>
    <property type="project" value="TreeGrafter"/>
</dbReference>
<dbReference type="InterPro" id="IPR006311">
    <property type="entry name" value="TAT_signal"/>
</dbReference>
<evidence type="ECO:0000256" key="3">
    <source>
        <dbReference type="ARBA" id="ARBA00022729"/>
    </source>
</evidence>
<dbReference type="AlphaFoldDB" id="A0A931DSC2"/>
<gene>
    <name evidence="5" type="ORF">IW256_007981</name>
</gene>
<name>A0A931DSC2_9ACTN</name>
<keyword evidence="2" id="KW-0813">Transport</keyword>
<reference evidence="5" key="1">
    <citation type="submission" date="2020-11" db="EMBL/GenBank/DDBJ databases">
        <title>Sequencing the genomes of 1000 actinobacteria strains.</title>
        <authorList>
            <person name="Klenk H.-P."/>
        </authorList>
    </citation>
    <scope>NUCLEOTIDE SEQUENCE</scope>
    <source>
        <strain evidence="5">DSM 43175</strain>
    </source>
</reference>
<evidence type="ECO:0000313" key="5">
    <source>
        <dbReference type="EMBL" id="MBG6093868.1"/>
    </source>
</evidence>
<dbReference type="Pfam" id="PF13416">
    <property type="entry name" value="SBP_bac_8"/>
    <property type="match status" value="1"/>
</dbReference>
<dbReference type="EMBL" id="JADOUA010000001">
    <property type="protein sequence ID" value="MBG6093868.1"/>
    <property type="molecule type" value="Genomic_DNA"/>
</dbReference>
<feature type="chain" id="PRO_5038431163" evidence="4">
    <location>
        <begin position="33"/>
        <end position="430"/>
    </location>
</feature>
<comment type="caution">
    <text evidence="5">The sequence shown here is derived from an EMBL/GenBank/DDBJ whole genome shotgun (WGS) entry which is preliminary data.</text>
</comment>
<feature type="signal peptide" evidence="4">
    <location>
        <begin position="1"/>
        <end position="32"/>
    </location>
</feature>
<dbReference type="PANTHER" id="PTHR30061">
    <property type="entry name" value="MALTOSE-BINDING PERIPLASMIC PROTEIN"/>
    <property type="match status" value="1"/>
</dbReference>
<protein>
    <submittedName>
        <fullName evidence="5">Multiple sugar transport system substrate-binding protein</fullName>
    </submittedName>
</protein>
<dbReference type="PROSITE" id="PS51318">
    <property type="entry name" value="TAT"/>
    <property type="match status" value="1"/>
</dbReference>
<evidence type="ECO:0000256" key="4">
    <source>
        <dbReference type="SAM" id="SignalP"/>
    </source>
</evidence>
<evidence type="ECO:0000256" key="2">
    <source>
        <dbReference type="ARBA" id="ARBA00022448"/>
    </source>
</evidence>
<keyword evidence="6" id="KW-1185">Reference proteome</keyword>
<organism evidence="5 6">
    <name type="scientific">Actinomadura viridis</name>
    <dbReference type="NCBI Taxonomy" id="58110"/>
    <lineage>
        <taxon>Bacteria</taxon>
        <taxon>Bacillati</taxon>
        <taxon>Actinomycetota</taxon>
        <taxon>Actinomycetes</taxon>
        <taxon>Streptosporangiales</taxon>
        <taxon>Thermomonosporaceae</taxon>
        <taxon>Actinomadura</taxon>
    </lineage>
</organism>
<dbReference type="Gene3D" id="3.40.190.10">
    <property type="entry name" value="Periplasmic binding protein-like II"/>
    <property type="match status" value="1"/>
</dbReference>
<sequence>MHTPSPYANPSRRGALRLLGLTALGAAAAACAPSSGGSAGGDRDADHFTFTAWSLNEAAQKDAVQAIVDAYAKSGNVKIETAAYPYNDFLNQLVLKLRGGDVTGAIQLDVAWLGAVASMGRLADLGPQAAKGGYTDVALSGGKYQGKQYGLPWTTGSIGLIANTELLGKAGVKDLPATIEEFEEALRAVGRLGGGVVPYAASTKPAQLKDILPWIQTFGGTLVQDGRPTLDDDASVEAVAWYKKLYDQKLIAPDVDRFDARALFAQGKAAFYDDAPIAKGVIAKQARDPKLVEKIEPLSRPVLKSGDTPRAFLWGHLIIVVDGEGATKAADFAARTTSDTATAVDFFGKVAMPPSTTAALASPQVRNDAFAGAWAEKITKTAAPSPFWQYAGAAQIDTAIAQQVQAALVGQAKPKDAMTKAVEAVKPLLK</sequence>